<dbReference type="Proteomes" id="UP001174909">
    <property type="component" value="Unassembled WGS sequence"/>
</dbReference>
<dbReference type="EMBL" id="CASHTH010000319">
    <property type="protein sequence ID" value="CAI7997617.1"/>
    <property type="molecule type" value="Genomic_DNA"/>
</dbReference>
<feature type="compositionally biased region" description="Basic residues" evidence="1">
    <location>
        <begin position="135"/>
        <end position="151"/>
    </location>
</feature>
<feature type="region of interest" description="Disordered" evidence="1">
    <location>
        <begin position="81"/>
        <end position="175"/>
    </location>
</feature>
<reference evidence="2" key="1">
    <citation type="submission" date="2023-03" db="EMBL/GenBank/DDBJ databases">
        <authorList>
            <person name="Steffen K."/>
            <person name="Cardenas P."/>
        </authorList>
    </citation>
    <scope>NUCLEOTIDE SEQUENCE</scope>
</reference>
<comment type="caution">
    <text evidence="2">The sequence shown here is derived from an EMBL/GenBank/DDBJ whole genome shotgun (WGS) entry which is preliminary data.</text>
</comment>
<accession>A0AA35QYY8</accession>
<evidence type="ECO:0000313" key="3">
    <source>
        <dbReference type="Proteomes" id="UP001174909"/>
    </source>
</evidence>
<evidence type="ECO:0000256" key="1">
    <source>
        <dbReference type="SAM" id="MobiDB-lite"/>
    </source>
</evidence>
<name>A0AA35QYY8_GEOBA</name>
<proteinExistence type="predicted"/>
<organism evidence="2 3">
    <name type="scientific">Geodia barretti</name>
    <name type="common">Barrett's horny sponge</name>
    <dbReference type="NCBI Taxonomy" id="519541"/>
    <lineage>
        <taxon>Eukaryota</taxon>
        <taxon>Metazoa</taxon>
        <taxon>Porifera</taxon>
        <taxon>Demospongiae</taxon>
        <taxon>Heteroscleromorpha</taxon>
        <taxon>Tetractinellida</taxon>
        <taxon>Astrophorina</taxon>
        <taxon>Geodiidae</taxon>
        <taxon>Geodia</taxon>
    </lineage>
</organism>
<dbReference type="AlphaFoldDB" id="A0AA35QYY8"/>
<feature type="compositionally biased region" description="Pro residues" evidence="1">
    <location>
        <begin position="153"/>
        <end position="169"/>
    </location>
</feature>
<feature type="compositionally biased region" description="Low complexity" evidence="1">
    <location>
        <begin position="81"/>
        <end position="96"/>
    </location>
</feature>
<gene>
    <name evidence="2" type="ORF">GBAR_LOCUS2194</name>
</gene>
<protein>
    <submittedName>
        <fullName evidence="2">Uncharacterized protein</fullName>
    </submittedName>
</protein>
<evidence type="ECO:0000313" key="2">
    <source>
        <dbReference type="EMBL" id="CAI7997617.1"/>
    </source>
</evidence>
<feature type="region of interest" description="Disordered" evidence="1">
    <location>
        <begin position="207"/>
        <end position="228"/>
    </location>
</feature>
<feature type="compositionally biased region" description="Polar residues" evidence="1">
    <location>
        <begin position="207"/>
        <end position="217"/>
    </location>
</feature>
<sequence length="254" mass="28179">MYAQCHAYITLVFRVRFAHCLYIALCVYIHDHIVSVHMCSVVMIIIPRGFMTAKNVCSSQQCVECSTEGGEVVPVTNTQTTTATATSTQPVASSQSDPHTNQHPSHDATEVMGVPPSTAVESWPQMQTAPPPAHDHHHHHHHRDDHRHHRAPNVPPPASNEPSQPPPPTQQAMPQFFNPSAFAHVSSMTGPHRDPMDDTQSTVSEMSQEVSRINSHQMLPAPRAPVMGSYNRLRHGRRVAYPQQELSGPPPRHK</sequence>
<keyword evidence="3" id="KW-1185">Reference proteome</keyword>